<feature type="domain" description="ABC transmembrane type-1" evidence="9">
    <location>
        <begin position="69"/>
        <end position="252"/>
    </location>
</feature>
<comment type="similarity">
    <text evidence="8">Belongs to the binding-protein-dependent transport system permease family.</text>
</comment>
<dbReference type="GO" id="GO:0005886">
    <property type="term" value="C:plasma membrane"/>
    <property type="evidence" value="ECO:0007669"/>
    <property type="project" value="UniProtKB-SubCell"/>
</dbReference>
<dbReference type="CDD" id="cd06261">
    <property type="entry name" value="TM_PBP2"/>
    <property type="match status" value="2"/>
</dbReference>
<feature type="transmembrane region" description="Helical" evidence="8">
    <location>
        <begin position="285"/>
        <end position="309"/>
    </location>
</feature>
<dbReference type="AlphaFoldDB" id="A0A255HBM6"/>
<dbReference type="InterPro" id="IPR000515">
    <property type="entry name" value="MetI-like"/>
</dbReference>
<feature type="transmembrane region" description="Helical" evidence="8">
    <location>
        <begin position="361"/>
        <end position="383"/>
    </location>
</feature>
<dbReference type="PANTHER" id="PTHR43357:SF3">
    <property type="entry name" value="FE(3+)-TRANSPORT SYSTEM PERMEASE PROTEIN FBPB 2"/>
    <property type="match status" value="1"/>
</dbReference>
<evidence type="ECO:0000256" key="4">
    <source>
        <dbReference type="ARBA" id="ARBA00022519"/>
    </source>
</evidence>
<evidence type="ECO:0000256" key="1">
    <source>
        <dbReference type="ARBA" id="ARBA00004429"/>
    </source>
</evidence>
<keyword evidence="2 8" id="KW-0813">Transport</keyword>
<dbReference type="InterPro" id="IPR035906">
    <property type="entry name" value="MetI-like_sf"/>
</dbReference>
<evidence type="ECO:0000259" key="9">
    <source>
        <dbReference type="PROSITE" id="PS50928"/>
    </source>
</evidence>
<feature type="transmembrane region" description="Helical" evidence="8">
    <location>
        <begin position="72"/>
        <end position="93"/>
    </location>
</feature>
<feature type="transmembrane region" description="Helical" evidence="8">
    <location>
        <begin position="186"/>
        <end position="209"/>
    </location>
</feature>
<gene>
    <name evidence="10" type="ORF">CGZ93_00245</name>
</gene>
<sequence>MATPTIPRPGRIPRTRTTASRPPLLLAAVAAVVLLGSLVPLVFVVVEAARTEPQLIIEVLTRPRVRDLLGNTLALLLFTCPLIAVLGVGLAWLVERTRLPGRRLWRLLLAAPLAVPAFVNAYAWVSVVPSIGGVWGGVLVSTLSYYPLVMIPVGATLATLDGSFTDTAASLGHGPWRRFFSTVLPLIRLPLAGGLLLVALHLLSEYGAFAMMRFDTFTTAIMSQYQSTFASEAATTLAGVLVLACLLILALDARLRRNTSLARVGSGSARVAEPLRLGAWTLPSLAAVAGATLLALGVPVGVLAGWLLAGGTEVWTPQVLESLLQTLSLAVLGAAGTVAAGLPVAHLVVRHPGFWARLSERVAYIASAVPSIVVALAFVVAALDLVPVLYQTLANLVVAYAVLLLPRVLVTLRAGLAQIPTVHEDVARTLGRTPLAAFWSTTARLAAPATGAGFALVFLGVVNELTLTLVLAPTGTRTLAVEFWSASSEIDYRGAAPFALCMILLSAPMTWLLHRLSPAAAGGTDSVGVS</sequence>
<name>A0A255HBM6_9ACTN</name>
<feature type="transmembrane region" description="Helical" evidence="8">
    <location>
        <begin position="389"/>
        <end position="410"/>
    </location>
</feature>
<keyword evidence="6 8" id="KW-1133">Transmembrane helix</keyword>
<feature type="transmembrane region" description="Helical" evidence="8">
    <location>
        <begin position="494"/>
        <end position="513"/>
    </location>
</feature>
<evidence type="ECO:0000256" key="3">
    <source>
        <dbReference type="ARBA" id="ARBA00022475"/>
    </source>
</evidence>
<keyword evidence="11" id="KW-1185">Reference proteome</keyword>
<dbReference type="OrthoDB" id="5100908at2"/>
<evidence type="ECO:0000313" key="10">
    <source>
        <dbReference type="EMBL" id="OYO24947.1"/>
    </source>
</evidence>
<dbReference type="GO" id="GO:0055085">
    <property type="term" value="P:transmembrane transport"/>
    <property type="evidence" value="ECO:0007669"/>
    <property type="project" value="InterPro"/>
</dbReference>
<accession>A0A255HBM6</accession>
<feature type="transmembrane region" description="Helical" evidence="8">
    <location>
        <begin position="229"/>
        <end position="251"/>
    </location>
</feature>
<feature type="transmembrane region" description="Helical" evidence="8">
    <location>
        <begin position="454"/>
        <end position="474"/>
    </location>
</feature>
<organism evidence="10 11">
    <name type="scientific">Enemella dayhoffiae</name>
    <dbReference type="NCBI Taxonomy" id="2016507"/>
    <lineage>
        <taxon>Bacteria</taxon>
        <taxon>Bacillati</taxon>
        <taxon>Actinomycetota</taxon>
        <taxon>Actinomycetes</taxon>
        <taxon>Propionibacteriales</taxon>
        <taxon>Propionibacteriaceae</taxon>
        <taxon>Enemella</taxon>
    </lineage>
</organism>
<feature type="transmembrane region" description="Helical" evidence="8">
    <location>
        <begin position="145"/>
        <end position="165"/>
    </location>
</feature>
<comment type="subcellular location">
    <subcellularLocation>
        <location evidence="1">Cell inner membrane</location>
        <topology evidence="1">Multi-pass membrane protein</topology>
    </subcellularLocation>
    <subcellularLocation>
        <location evidence="8">Cell membrane</location>
        <topology evidence="8">Multi-pass membrane protein</topology>
    </subcellularLocation>
</comment>
<evidence type="ECO:0000313" key="11">
    <source>
        <dbReference type="Proteomes" id="UP000216311"/>
    </source>
</evidence>
<keyword evidence="5 8" id="KW-0812">Transmembrane</keyword>
<dbReference type="Proteomes" id="UP000216311">
    <property type="component" value="Unassembled WGS sequence"/>
</dbReference>
<feature type="domain" description="ABC transmembrane type-1" evidence="9">
    <location>
        <begin position="323"/>
        <end position="513"/>
    </location>
</feature>
<dbReference type="Gene3D" id="1.10.3720.10">
    <property type="entry name" value="MetI-like"/>
    <property type="match status" value="2"/>
</dbReference>
<proteinExistence type="inferred from homology"/>
<evidence type="ECO:0000256" key="7">
    <source>
        <dbReference type="ARBA" id="ARBA00023136"/>
    </source>
</evidence>
<dbReference type="PROSITE" id="PS50928">
    <property type="entry name" value="ABC_TM1"/>
    <property type="match status" value="2"/>
</dbReference>
<dbReference type="EMBL" id="NMVQ01000001">
    <property type="protein sequence ID" value="OYO24947.1"/>
    <property type="molecule type" value="Genomic_DNA"/>
</dbReference>
<keyword evidence="7 8" id="KW-0472">Membrane</keyword>
<dbReference type="PANTHER" id="PTHR43357">
    <property type="entry name" value="INNER MEMBRANE ABC TRANSPORTER PERMEASE PROTEIN YDCV"/>
    <property type="match status" value="1"/>
</dbReference>
<comment type="caution">
    <text evidence="10">The sequence shown here is derived from an EMBL/GenBank/DDBJ whole genome shotgun (WGS) entry which is preliminary data.</text>
</comment>
<dbReference type="RefSeq" id="WP_094362154.1">
    <property type="nucleotide sequence ID" value="NZ_NMVQ01000001.1"/>
</dbReference>
<dbReference type="SUPFAM" id="SSF161098">
    <property type="entry name" value="MetI-like"/>
    <property type="match status" value="2"/>
</dbReference>
<evidence type="ECO:0000256" key="5">
    <source>
        <dbReference type="ARBA" id="ARBA00022692"/>
    </source>
</evidence>
<keyword evidence="3" id="KW-1003">Cell membrane</keyword>
<reference evidence="10 11" key="1">
    <citation type="submission" date="2017-07" db="EMBL/GenBank/DDBJ databases">
        <title>Draft whole genome sequences of clinical Proprionibacteriaceae strains.</title>
        <authorList>
            <person name="Bernier A.-M."/>
            <person name="Bernard K."/>
            <person name="Domingo M.-C."/>
        </authorList>
    </citation>
    <scope>NUCLEOTIDE SEQUENCE [LARGE SCALE GENOMIC DNA]</scope>
    <source>
        <strain evidence="10 11">NML 130396</strain>
    </source>
</reference>
<evidence type="ECO:0000256" key="2">
    <source>
        <dbReference type="ARBA" id="ARBA00022448"/>
    </source>
</evidence>
<keyword evidence="4" id="KW-0997">Cell inner membrane</keyword>
<dbReference type="Pfam" id="PF00528">
    <property type="entry name" value="BPD_transp_1"/>
    <property type="match status" value="2"/>
</dbReference>
<evidence type="ECO:0000256" key="8">
    <source>
        <dbReference type="RuleBase" id="RU363032"/>
    </source>
</evidence>
<feature type="transmembrane region" description="Helical" evidence="8">
    <location>
        <begin position="329"/>
        <end position="349"/>
    </location>
</feature>
<feature type="transmembrane region" description="Helical" evidence="8">
    <location>
        <begin position="105"/>
        <end position="125"/>
    </location>
</feature>
<protein>
    <submittedName>
        <fullName evidence="10">Iron ABC transporter permease</fullName>
    </submittedName>
</protein>
<evidence type="ECO:0000256" key="6">
    <source>
        <dbReference type="ARBA" id="ARBA00022989"/>
    </source>
</evidence>